<dbReference type="Proteomes" id="UP000051913">
    <property type="component" value="Unassembled WGS sequence"/>
</dbReference>
<protein>
    <submittedName>
        <fullName evidence="1">Uncharacterized protein</fullName>
    </submittedName>
</protein>
<dbReference type="EMBL" id="LLXX01000141">
    <property type="protein sequence ID" value="KRR03346.1"/>
    <property type="molecule type" value="Genomic_DNA"/>
</dbReference>
<keyword evidence="2" id="KW-1185">Reference proteome</keyword>
<sequence length="263" mass="28084">MRLPDTATAPTTHEIDIPTTYSRLVTRDLSVFFTETFRILEDSNRGTRSGFDNLVIGTQYQLYANPEHQFVFTVGGTAAIGGTGAPGIASSFSTLTPTVYIGKGFGDLPDSVAWLRPLTISATAAVAMPTDPVSLTATALPSGATTLTETINPKILQLGLALEYSLVTNHYTGANRTGTRYPEGWVPLVEFTTSTPLNGPNAGKTTGTVNPGVIWVSRYLQVGVEAIIPMKAQSGRDVGVRAQAHLYLPAIFPDFYGKPIFGK</sequence>
<dbReference type="AlphaFoldDB" id="A0A0R3L613"/>
<evidence type="ECO:0000313" key="2">
    <source>
        <dbReference type="Proteomes" id="UP000051913"/>
    </source>
</evidence>
<evidence type="ECO:0000313" key="1">
    <source>
        <dbReference type="EMBL" id="KRR03346.1"/>
    </source>
</evidence>
<comment type="caution">
    <text evidence="1">The sequence shown here is derived from an EMBL/GenBank/DDBJ whole genome shotgun (WGS) entry which is preliminary data.</text>
</comment>
<reference evidence="1 2" key="1">
    <citation type="submission" date="2014-03" db="EMBL/GenBank/DDBJ databases">
        <title>Bradyrhizobium valentinum sp. nov., isolated from effective nodules of Lupinus mariae-josephae, a lupine endemic of basic-lime soils in Eastern Spain.</title>
        <authorList>
            <person name="Duran D."/>
            <person name="Rey L."/>
            <person name="Navarro A."/>
            <person name="Busquets A."/>
            <person name="Imperial J."/>
            <person name="Ruiz-Argueso T."/>
        </authorList>
    </citation>
    <scope>NUCLEOTIDE SEQUENCE [LARGE SCALE GENOMIC DNA]</scope>
    <source>
        <strain evidence="1 2">LmjM3</strain>
    </source>
</reference>
<gene>
    <name evidence="1" type="ORF">CP49_09950</name>
</gene>
<name>A0A0R3L613_9BRAD</name>
<proteinExistence type="predicted"/>
<organism evidence="1 2">
    <name type="scientific">Bradyrhizobium valentinum</name>
    <dbReference type="NCBI Taxonomy" id="1518501"/>
    <lineage>
        <taxon>Bacteria</taxon>
        <taxon>Pseudomonadati</taxon>
        <taxon>Pseudomonadota</taxon>
        <taxon>Alphaproteobacteria</taxon>
        <taxon>Hyphomicrobiales</taxon>
        <taxon>Nitrobacteraceae</taxon>
        <taxon>Bradyrhizobium</taxon>
    </lineage>
</organism>
<accession>A0A0R3L613</accession>